<protein>
    <submittedName>
        <fullName evidence="3">Uncharacterized protein</fullName>
    </submittedName>
</protein>
<evidence type="ECO:0000256" key="2">
    <source>
        <dbReference type="SAM" id="Phobius"/>
    </source>
</evidence>
<dbReference type="EMBL" id="JBIBSM010000018">
    <property type="protein sequence ID" value="MFF8279933.1"/>
    <property type="molecule type" value="Genomic_DNA"/>
</dbReference>
<keyword evidence="4" id="KW-1185">Reference proteome</keyword>
<feature type="region of interest" description="Disordered" evidence="1">
    <location>
        <begin position="40"/>
        <end position="71"/>
    </location>
</feature>
<evidence type="ECO:0000256" key="1">
    <source>
        <dbReference type="SAM" id="MobiDB-lite"/>
    </source>
</evidence>
<keyword evidence="2" id="KW-1133">Transmembrane helix</keyword>
<evidence type="ECO:0000313" key="4">
    <source>
        <dbReference type="Proteomes" id="UP001603013"/>
    </source>
</evidence>
<organism evidence="3 4">
    <name type="scientific">Streptomyces lateritius</name>
    <dbReference type="NCBI Taxonomy" id="67313"/>
    <lineage>
        <taxon>Bacteria</taxon>
        <taxon>Bacillati</taxon>
        <taxon>Actinomycetota</taxon>
        <taxon>Actinomycetes</taxon>
        <taxon>Kitasatosporales</taxon>
        <taxon>Streptomycetaceae</taxon>
        <taxon>Streptomyces</taxon>
    </lineage>
</organism>
<gene>
    <name evidence="3" type="ORF">ACF05T_28170</name>
</gene>
<dbReference type="Proteomes" id="UP001603013">
    <property type="component" value="Unassembled WGS sequence"/>
</dbReference>
<evidence type="ECO:0000313" key="3">
    <source>
        <dbReference type="EMBL" id="MFF8279933.1"/>
    </source>
</evidence>
<keyword evidence="2" id="KW-0472">Membrane</keyword>
<dbReference type="RefSeq" id="WP_391936843.1">
    <property type="nucleotide sequence ID" value="NZ_JBIBSM010000018.1"/>
</dbReference>
<name>A0ABW6YJ93_9ACTN</name>
<keyword evidence="2" id="KW-0812">Transmembrane</keyword>
<feature type="transmembrane region" description="Helical" evidence="2">
    <location>
        <begin position="12"/>
        <end position="32"/>
    </location>
</feature>
<proteinExistence type="predicted"/>
<accession>A0ABW6YJ93</accession>
<comment type="caution">
    <text evidence="3">The sequence shown here is derived from an EMBL/GenBank/DDBJ whole genome shotgun (WGS) entry which is preliminary data.</text>
</comment>
<sequence length="263" mass="27570">MSRTRGTWNTKGAWAAGVTAAAVAMLTGYALFSGDDGGAETPAKGGPSASAPSSASPAPSYSVPDDWTEPERWAALPRGKRTDGRGSEIGFPHTTEGAVAMMAAANTIAVEGDTSSVDEQLRTYYSYFADPSSKDAEKVGQAAEQADKRLAGQMGVSLGQPLPPGAYVRNHVVGYKIIKKSGDEVTAWVLARVTQKAGELEKEKGSYTRTLVGAQWKGSDWKISLDAITRAQRDAQGEPKPEMVAPGDAAFNSAGWTAIRAAS</sequence>
<feature type="compositionally biased region" description="Low complexity" evidence="1">
    <location>
        <begin position="47"/>
        <end position="60"/>
    </location>
</feature>
<reference evidence="3 4" key="1">
    <citation type="submission" date="2024-10" db="EMBL/GenBank/DDBJ databases">
        <title>The Natural Products Discovery Center: Release of the First 8490 Sequenced Strains for Exploring Actinobacteria Biosynthetic Diversity.</title>
        <authorList>
            <person name="Kalkreuter E."/>
            <person name="Kautsar S.A."/>
            <person name="Yang D."/>
            <person name="Bader C.D."/>
            <person name="Teijaro C.N."/>
            <person name="Fluegel L."/>
            <person name="Davis C.M."/>
            <person name="Simpson J.R."/>
            <person name="Lauterbach L."/>
            <person name="Steele A.D."/>
            <person name="Gui C."/>
            <person name="Meng S."/>
            <person name="Li G."/>
            <person name="Viehrig K."/>
            <person name="Ye F."/>
            <person name="Su P."/>
            <person name="Kiefer A.F."/>
            <person name="Nichols A."/>
            <person name="Cepeda A.J."/>
            <person name="Yan W."/>
            <person name="Fan B."/>
            <person name="Jiang Y."/>
            <person name="Adhikari A."/>
            <person name="Zheng C.-J."/>
            <person name="Schuster L."/>
            <person name="Cowan T.M."/>
            <person name="Smanski M.J."/>
            <person name="Chevrette M.G."/>
            <person name="De Carvalho L.P.S."/>
            <person name="Shen B."/>
        </authorList>
    </citation>
    <scope>NUCLEOTIDE SEQUENCE [LARGE SCALE GENOMIC DNA]</scope>
    <source>
        <strain evidence="3 4">NPDC015755</strain>
    </source>
</reference>